<organism evidence="1 2">
    <name type="scientific">Agrocybe chaxingu</name>
    <dbReference type="NCBI Taxonomy" id="84603"/>
    <lineage>
        <taxon>Eukaryota</taxon>
        <taxon>Fungi</taxon>
        <taxon>Dikarya</taxon>
        <taxon>Basidiomycota</taxon>
        <taxon>Agaricomycotina</taxon>
        <taxon>Agaricomycetes</taxon>
        <taxon>Agaricomycetidae</taxon>
        <taxon>Agaricales</taxon>
        <taxon>Agaricineae</taxon>
        <taxon>Strophariaceae</taxon>
        <taxon>Agrocybe</taxon>
    </lineage>
</organism>
<evidence type="ECO:0000313" key="2">
    <source>
        <dbReference type="Proteomes" id="UP001148786"/>
    </source>
</evidence>
<dbReference type="OrthoDB" id="2340858at2759"/>
<evidence type="ECO:0000313" key="1">
    <source>
        <dbReference type="EMBL" id="KAJ3493460.1"/>
    </source>
</evidence>
<comment type="caution">
    <text evidence="1">The sequence shown here is derived from an EMBL/GenBank/DDBJ whole genome shotgun (WGS) entry which is preliminary data.</text>
</comment>
<dbReference type="AlphaFoldDB" id="A0A9W8JT68"/>
<protein>
    <submittedName>
        <fullName evidence="1">Uncharacterized protein</fullName>
    </submittedName>
</protein>
<name>A0A9W8JT68_9AGAR</name>
<dbReference type="Proteomes" id="UP001148786">
    <property type="component" value="Unassembled WGS sequence"/>
</dbReference>
<dbReference type="EMBL" id="JANKHO010002270">
    <property type="protein sequence ID" value="KAJ3493460.1"/>
    <property type="molecule type" value="Genomic_DNA"/>
</dbReference>
<keyword evidence="2" id="KW-1185">Reference proteome</keyword>
<sequence>MYPHHVGVRTDAALRLQNWVERQPEHQLWKALWHAQAGEGVPLFQHHTIARDMTLLDPDINIPNDCWLLQVPEHVLGGTCTSPVLFREEYFEALQFLFRAVGWDHTHIGVDVESPSPEFRNPLLRRREVPQEGRRSCFILEGGPGIGKTYWLLTVLVLRLHARLPTIYQWEPDRIVFFDQDGPVHFRTVNDVLNSAAAVQLWHSRELWVLVDVKNDHQHPVDRLYHSRGVFIIQATTTSMRYTRWMDKLSYPGVSFILRPWSLAELIIGCVASFISHTFQGLT</sequence>
<accession>A0A9W8JT68</accession>
<proteinExistence type="predicted"/>
<gene>
    <name evidence="1" type="ORF">NLJ89_g11015</name>
</gene>
<reference evidence="1" key="1">
    <citation type="submission" date="2022-07" db="EMBL/GenBank/DDBJ databases">
        <title>Genome Sequence of Agrocybe chaxingu.</title>
        <authorList>
            <person name="Buettner E."/>
        </authorList>
    </citation>
    <scope>NUCLEOTIDE SEQUENCE</scope>
    <source>
        <strain evidence="1">MP-N11</strain>
    </source>
</reference>